<dbReference type="PANTHER" id="PTHR43179">
    <property type="entry name" value="RHAMNOSYLTRANSFERASE WBBL"/>
    <property type="match status" value="1"/>
</dbReference>
<proteinExistence type="predicted"/>
<evidence type="ECO:0000256" key="1">
    <source>
        <dbReference type="SAM" id="MobiDB-lite"/>
    </source>
</evidence>
<dbReference type="AlphaFoldDB" id="A0A1U7GZE1"/>
<name>A0A1U7GZE1_9CYAN</name>
<evidence type="ECO:0000313" key="4">
    <source>
        <dbReference type="Proteomes" id="UP000186391"/>
    </source>
</evidence>
<evidence type="ECO:0000259" key="2">
    <source>
        <dbReference type="Pfam" id="PF00535"/>
    </source>
</evidence>
<dbReference type="OrthoDB" id="8936324at2"/>
<dbReference type="Proteomes" id="UP000186391">
    <property type="component" value="Unassembled WGS sequence"/>
</dbReference>
<keyword evidence="3" id="KW-0808">Transferase</keyword>
<organism evidence="3 4">
    <name type="scientific">Fischerella major NIES-592</name>
    <dbReference type="NCBI Taxonomy" id="210994"/>
    <lineage>
        <taxon>Bacteria</taxon>
        <taxon>Bacillati</taxon>
        <taxon>Cyanobacteriota</taxon>
        <taxon>Cyanophyceae</taxon>
        <taxon>Nostocales</taxon>
        <taxon>Hapalosiphonaceae</taxon>
        <taxon>Fischerella</taxon>
    </lineage>
</organism>
<dbReference type="Gene3D" id="3.90.550.10">
    <property type="entry name" value="Spore Coat Polysaccharide Biosynthesis Protein SpsA, Chain A"/>
    <property type="match status" value="1"/>
</dbReference>
<dbReference type="RefSeq" id="WP_062246395.1">
    <property type="nucleotide sequence ID" value="NZ_MRCA01000005.1"/>
</dbReference>
<dbReference type="InterPro" id="IPR029044">
    <property type="entry name" value="Nucleotide-diphossugar_trans"/>
</dbReference>
<keyword evidence="4" id="KW-1185">Reference proteome</keyword>
<feature type="compositionally biased region" description="Polar residues" evidence="1">
    <location>
        <begin position="347"/>
        <end position="357"/>
    </location>
</feature>
<sequence length="357" mass="41011">MNQSQFLEPEVTIVVVPRERFSYTRESLESIYENTNYPFKLIYVDGGSPTHIKNYLATQAVEKKFQLIRTDHYLSPNHARNIGLRQVNSKYVVFIDNDVVVTPGWLQRLVDCAEATGATIVSPLICQYLPLHTEVHCAGGESGVKVETKGETTRRRIIEKIYKQGRKVADVRPQLQRQQTGLAEFHCMMVRTEIFAQIGLLDEGLLNTKEHVDLCIMVNEAGGTVYLEPESLVTYVPGPPLKWTDLHFYMLRWSDAWELASLKRLRDKWNLSEDEYFQNKYKRLGWRRDMTIVNPLVRKIPLGKLGSRVVGKILRQIDKVLNHYLTSRYAKKYLQGSPNQIPPQQPPTSTMTASSQS</sequence>
<dbReference type="PANTHER" id="PTHR43179:SF7">
    <property type="entry name" value="RHAMNOSYLTRANSFERASE WBBL"/>
    <property type="match status" value="1"/>
</dbReference>
<feature type="domain" description="Glycosyltransferase 2-like" evidence="2">
    <location>
        <begin position="13"/>
        <end position="124"/>
    </location>
</feature>
<feature type="region of interest" description="Disordered" evidence="1">
    <location>
        <begin position="335"/>
        <end position="357"/>
    </location>
</feature>
<dbReference type="InterPro" id="IPR001173">
    <property type="entry name" value="Glyco_trans_2-like"/>
</dbReference>
<dbReference type="GO" id="GO:0016740">
    <property type="term" value="F:transferase activity"/>
    <property type="evidence" value="ECO:0007669"/>
    <property type="project" value="UniProtKB-KW"/>
</dbReference>
<dbReference type="EMBL" id="MRCA01000005">
    <property type="protein sequence ID" value="OKH13903.1"/>
    <property type="molecule type" value="Genomic_DNA"/>
</dbReference>
<evidence type="ECO:0000313" key="3">
    <source>
        <dbReference type="EMBL" id="OKH13903.1"/>
    </source>
</evidence>
<accession>A0A1U7GZE1</accession>
<gene>
    <name evidence="3" type="ORF">NIES592_11225</name>
</gene>
<reference evidence="3 4" key="1">
    <citation type="submission" date="2016-11" db="EMBL/GenBank/DDBJ databases">
        <title>Draft Genome Sequences of Nine Cyanobacterial Strains from Diverse Habitats.</title>
        <authorList>
            <person name="Zhu T."/>
            <person name="Hou S."/>
            <person name="Lu X."/>
            <person name="Hess W.R."/>
        </authorList>
    </citation>
    <scope>NUCLEOTIDE SEQUENCE [LARGE SCALE GENOMIC DNA]</scope>
    <source>
        <strain evidence="3 4">NIES-592</strain>
    </source>
</reference>
<dbReference type="SUPFAM" id="SSF53448">
    <property type="entry name" value="Nucleotide-diphospho-sugar transferases"/>
    <property type="match status" value="1"/>
</dbReference>
<dbReference type="Pfam" id="PF00535">
    <property type="entry name" value="Glycos_transf_2"/>
    <property type="match status" value="1"/>
</dbReference>
<protein>
    <submittedName>
        <fullName evidence="3">Glycosyl transferase family 2</fullName>
    </submittedName>
</protein>
<comment type="caution">
    <text evidence="3">The sequence shown here is derived from an EMBL/GenBank/DDBJ whole genome shotgun (WGS) entry which is preliminary data.</text>
</comment>